<proteinExistence type="predicted"/>
<dbReference type="PANTHER" id="PTHR39201:SF1">
    <property type="entry name" value="FLAVODOXIN-LIKE DOMAIN-CONTAINING PROTEIN"/>
    <property type="match status" value="1"/>
</dbReference>
<evidence type="ECO:0000313" key="3">
    <source>
        <dbReference type="EMBL" id="OJG91281.1"/>
    </source>
</evidence>
<reference evidence="3 5" key="1">
    <citation type="submission" date="2014-12" db="EMBL/GenBank/DDBJ databases">
        <title>Draft genome sequences of 29 type strains of Enterococci.</title>
        <authorList>
            <person name="Zhong Z."/>
            <person name="Sun Z."/>
            <person name="Liu W."/>
            <person name="Zhang W."/>
            <person name="Zhang H."/>
        </authorList>
    </citation>
    <scope>NUCLEOTIDE SEQUENCE [LARGE SCALE GENOMIC DNA]</scope>
    <source>
        <strain evidence="3 5">DSM 22801</strain>
    </source>
</reference>
<gene>
    <name evidence="2" type="ORF">ATZ33_03575</name>
    <name evidence="3" type="ORF">RV15_GL000911</name>
</gene>
<dbReference type="Pfam" id="PF12682">
    <property type="entry name" value="Flavodoxin_4"/>
    <property type="match status" value="1"/>
</dbReference>
<dbReference type="InterPro" id="IPR008254">
    <property type="entry name" value="Flavodoxin/NO_synth"/>
</dbReference>
<feature type="domain" description="Flavodoxin-like" evidence="1">
    <location>
        <begin position="23"/>
        <end position="166"/>
    </location>
</feature>
<dbReference type="KEGG" id="ess:ATZ33_03575"/>
<dbReference type="Proteomes" id="UP000183039">
    <property type="component" value="Unassembled WGS sequence"/>
</dbReference>
<dbReference type="SUPFAM" id="SSF52218">
    <property type="entry name" value="Flavoproteins"/>
    <property type="match status" value="1"/>
</dbReference>
<evidence type="ECO:0000313" key="4">
    <source>
        <dbReference type="Proteomes" id="UP000065511"/>
    </source>
</evidence>
<reference evidence="2 4" key="2">
    <citation type="submission" date="2015-12" db="EMBL/GenBank/DDBJ databases">
        <authorList>
            <person name="Lauer A."/>
            <person name="Humrighouse B."/>
            <person name="Loparev V."/>
            <person name="Shewmaker P.L."/>
            <person name="Whitney A.M."/>
            <person name="McLaughlin R.W."/>
        </authorList>
    </citation>
    <scope>NUCLEOTIDE SEQUENCE [LARGE SCALE GENOMIC DNA]</scope>
    <source>
        <strain evidence="2 4">LMG 23085</strain>
    </source>
</reference>
<sequence length="177" mass="20046">MTAIVYFSRPFENLIGGKKEYLSVGNTKVVAQKIAEILDVDAFALIPEITYPKAYQAVVTQAEQEKMINERPKYQPLLFNLAKHQTVYLGYPNWWGTFPMIVATFLEENDLSGKNIYPFCTHEGSGMGNSINDLQELCPDATIHIGLPIRGSRVEKADIAIKNWLQHDQSKINQLEE</sequence>
<evidence type="ECO:0000259" key="1">
    <source>
        <dbReference type="Pfam" id="PF12682"/>
    </source>
</evidence>
<keyword evidence="4" id="KW-1185">Reference proteome</keyword>
<dbReference type="InterPro" id="IPR029039">
    <property type="entry name" value="Flavoprotein-like_sf"/>
</dbReference>
<dbReference type="GO" id="GO:0016651">
    <property type="term" value="F:oxidoreductase activity, acting on NAD(P)H"/>
    <property type="evidence" value="ECO:0007669"/>
    <property type="project" value="UniProtKB-ARBA"/>
</dbReference>
<dbReference type="EMBL" id="CP013614">
    <property type="protein sequence ID" value="ALS00483.1"/>
    <property type="molecule type" value="Genomic_DNA"/>
</dbReference>
<name>A0A0S3K8A3_9ENTE</name>
<dbReference type="EMBL" id="JXLC01000016">
    <property type="protein sequence ID" value="OJG91281.1"/>
    <property type="molecule type" value="Genomic_DNA"/>
</dbReference>
<accession>A0A0S3K8A3</accession>
<dbReference type="RefSeq" id="WP_071878217.1">
    <property type="nucleotide sequence ID" value="NZ_JXLC01000016.1"/>
</dbReference>
<dbReference type="OrthoDB" id="9806505at2"/>
<dbReference type="PANTHER" id="PTHR39201">
    <property type="entry name" value="EXPORTED PROTEIN-RELATED"/>
    <property type="match status" value="1"/>
</dbReference>
<dbReference type="Proteomes" id="UP000065511">
    <property type="component" value="Chromosome"/>
</dbReference>
<dbReference type="Gene3D" id="3.40.50.360">
    <property type="match status" value="1"/>
</dbReference>
<evidence type="ECO:0000313" key="2">
    <source>
        <dbReference type="EMBL" id="ALS00483.1"/>
    </source>
</evidence>
<dbReference type="AlphaFoldDB" id="A0A0S3K8A3"/>
<protein>
    <submittedName>
        <fullName evidence="2">Flavodoxin</fullName>
    </submittedName>
</protein>
<organism evidence="3 5">
    <name type="scientific">Enterococcus silesiacus</name>
    <dbReference type="NCBI Taxonomy" id="332949"/>
    <lineage>
        <taxon>Bacteria</taxon>
        <taxon>Bacillati</taxon>
        <taxon>Bacillota</taxon>
        <taxon>Bacilli</taxon>
        <taxon>Lactobacillales</taxon>
        <taxon>Enterococcaceae</taxon>
        <taxon>Enterococcus</taxon>
    </lineage>
</organism>
<dbReference type="GO" id="GO:0010181">
    <property type="term" value="F:FMN binding"/>
    <property type="evidence" value="ECO:0007669"/>
    <property type="project" value="InterPro"/>
</dbReference>
<evidence type="ECO:0000313" key="5">
    <source>
        <dbReference type="Proteomes" id="UP000183039"/>
    </source>
</evidence>